<protein>
    <submittedName>
        <fullName evidence="1">Uncharacterized protein</fullName>
    </submittedName>
</protein>
<dbReference type="Gene3D" id="2.40.50.140">
    <property type="entry name" value="Nucleic acid-binding proteins"/>
    <property type="match status" value="1"/>
</dbReference>
<name>A0A0J7YM76_BETVV</name>
<keyword evidence="2" id="KW-1185">Reference proteome</keyword>
<organism evidence="1 2">
    <name type="scientific">Beta vulgaris subsp. vulgaris</name>
    <name type="common">Beet</name>
    <dbReference type="NCBI Taxonomy" id="3555"/>
    <lineage>
        <taxon>Eukaryota</taxon>
        <taxon>Viridiplantae</taxon>
        <taxon>Streptophyta</taxon>
        <taxon>Embryophyta</taxon>
        <taxon>Tracheophyta</taxon>
        <taxon>Spermatophyta</taxon>
        <taxon>Magnoliopsida</taxon>
        <taxon>eudicotyledons</taxon>
        <taxon>Gunneridae</taxon>
        <taxon>Pentapetalae</taxon>
        <taxon>Caryophyllales</taxon>
        <taxon>Chenopodiaceae</taxon>
        <taxon>Betoideae</taxon>
        <taxon>Beta</taxon>
    </lineage>
</organism>
<dbReference type="InterPro" id="IPR012340">
    <property type="entry name" value="NA-bd_OB-fold"/>
</dbReference>
<dbReference type="AlphaFoldDB" id="A0A0J7YM76"/>
<dbReference type="OrthoDB" id="1931061at2759"/>
<dbReference type="Proteomes" id="UP000035740">
    <property type="component" value="Unassembled WGS sequence"/>
</dbReference>
<dbReference type="Gramene" id="KMS64726">
    <property type="protein sequence ID" value="KMS64726"/>
    <property type="gene ID" value="BVRB_017320"/>
</dbReference>
<reference evidence="1 2" key="1">
    <citation type="journal article" date="2014" name="Nature">
        <title>The genome of the recently domesticated crop plant sugar beet (Beta vulgaris).</title>
        <authorList>
            <person name="Dohm J.C."/>
            <person name="Minoche A.E."/>
            <person name="Holtgrawe D."/>
            <person name="Capella-Gutierrez S."/>
            <person name="Zakrzewski F."/>
            <person name="Tafer H."/>
            <person name="Rupp O."/>
            <person name="Sorensen T.R."/>
            <person name="Stracke R."/>
            <person name="Reinhardt R."/>
            <person name="Goesmann A."/>
            <person name="Kraft T."/>
            <person name="Schulz B."/>
            <person name="Stadler P.F."/>
            <person name="Schmidt T."/>
            <person name="Gabaldon T."/>
            <person name="Lehrach H."/>
            <person name="Weisshaar B."/>
            <person name="Himmelbauer H."/>
        </authorList>
    </citation>
    <scope>NUCLEOTIDE SEQUENCE [LARGE SCALE GENOMIC DNA]</scope>
    <source>
        <tissue evidence="1">Taproot</tissue>
    </source>
</reference>
<dbReference type="EMBL" id="KQ124502">
    <property type="protein sequence ID" value="KMS64726.1"/>
    <property type="molecule type" value="Genomic_DNA"/>
</dbReference>
<evidence type="ECO:0000313" key="1">
    <source>
        <dbReference type="EMBL" id="KMS64726.1"/>
    </source>
</evidence>
<accession>A0A0J7YM76</accession>
<feature type="non-terminal residue" evidence="1">
    <location>
        <position position="1"/>
    </location>
</feature>
<evidence type="ECO:0000313" key="2">
    <source>
        <dbReference type="Proteomes" id="UP000035740"/>
    </source>
</evidence>
<proteinExistence type="predicted"/>
<gene>
    <name evidence="1" type="ORF">BVRB_017320</name>
</gene>
<sequence>EVRLTTSRFVTKLFLDYDIPQITDFKKSKTAKGDSAISQKSSEFSTGTSEFLKEDTIKDICDHLMSEGTGMCVCLGTIEDVDTEFNWYYEACKKCCSAVKKKVTLSSARRKIKSLSQPCQGKYI</sequence>